<dbReference type="PANTHER" id="PTHR16295">
    <property type="entry name" value="TRAF-TYPE ZINC FINGER PROTEIN-RELATED"/>
    <property type="match status" value="1"/>
</dbReference>
<organism evidence="1 2">
    <name type="scientific">Astyanax mexicanus</name>
    <name type="common">Blind cave fish</name>
    <name type="synonym">Astyanax fasciatus mexicanus</name>
    <dbReference type="NCBI Taxonomy" id="7994"/>
    <lineage>
        <taxon>Eukaryota</taxon>
        <taxon>Metazoa</taxon>
        <taxon>Chordata</taxon>
        <taxon>Craniata</taxon>
        <taxon>Vertebrata</taxon>
        <taxon>Euteleostomi</taxon>
        <taxon>Actinopterygii</taxon>
        <taxon>Neopterygii</taxon>
        <taxon>Teleostei</taxon>
        <taxon>Ostariophysi</taxon>
        <taxon>Characiformes</taxon>
        <taxon>Characoidei</taxon>
        <taxon>Acestrorhamphidae</taxon>
        <taxon>Acestrorhamphinae</taxon>
        <taxon>Astyanax</taxon>
    </lineage>
</organism>
<name>A0A8B9JCD3_ASTMX</name>
<dbReference type="GO" id="GO:0005739">
    <property type="term" value="C:mitochondrion"/>
    <property type="evidence" value="ECO:0007669"/>
    <property type="project" value="TreeGrafter"/>
</dbReference>
<dbReference type="Gene3D" id="3.30.40.10">
    <property type="entry name" value="Zinc/RING finger domain, C3HC4 (zinc finger)"/>
    <property type="match status" value="1"/>
</dbReference>
<sequence>MSSLVSLFAQVMSEESTQLCTNCKHDIPEANFTTHEIHCRRNIALCDMCQEPVPRAELMQHKEQEHSQVQCKCGLKIEKSHLETHQVLFNKTTYHLLMSNIPLL</sequence>
<evidence type="ECO:0000313" key="2">
    <source>
        <dbReference type="Proteomes" id="UP000694621"/>
    </source>
</evidence>
<reference evidence="1" key="1">
    <citation type="submission" date="2025-08" db="UniProtKB">
        <authorList>
            <consortium name="Ensembl"/>
        </authorList>
    </citation>
    <scope>IDENTIFICATION</scope>
</reference>
<dbReference type="PANTHER" id="PTHR16295:SF19">
    <property type="entry name" value="TRAF-TYPE ZINC FINGER DOMAIN-CONTAINING PROTEIN 1"/>
    <property type="match status" value="1"/>
</dbReference>
<dbReference type="GO" id="GO:0045824">
    <property type="term" value="P:negative regulation of innate immune response"/>
    <property type="evidence" value="ECO:0007669"/>
    <property type="project" value="TreeGrafter"/>
</dbReference>
<accession>A0A8B9JCD3</accession>
<evidence type="ECO:0008006" key="3">
    <source>
        <dbReference type="Google" id="ProtNLM"/>
    </source>
</evidence>
<evidence type="ECO:0000313" key="1">
    <source>
        <dbReference type="Ensembl" id="ENSAMXP00005018332.1"/>
    </source>
</evidence>
<dbReference type="Ensembl" id="ENSAMXT00005020252.1">
    <property type="protein sequence ID" value="ENSAMXP00005018332.1"/>
    <property type="gene ID" value="ENSAMXG00005009555.1"/>
</dbReference>
<dbReference type="InterPro" id="IPR013083">
    <property type="entry name" value="Znf_RING/FYVE/PHD"/>
</dbReference>
<dbReference type="AlphaFoldDB" id="A0A8B9JCD3"/>
<protein>
    <recommendedName>
        <fullName evidence="3">TRAF-type domain-containing protein</fullName>
    </recommendedName>
</protein>
<dbReference type="InterPro" id="IPR051986">
    <property type="entry name" value="Innate_Immune_Apopt_Reg"/>
</dbReference>
<dbReference type="Proteomes" id="UP000694621">
    <property type="component" value="Unplaced"/>
</dbReference>
<proteinExistence type="predicted"/>